<accession>A0A5J4TWT0</accession>
<reference evidence="1 2" key="1">
    <citation type="submission" date="2019-03" db="EMBL/GenBank/DDBJ databases">
        <title>Single cell metagenomics reveals metabolic interactions within the superorganism composed of flagellate Streblomastix strix and complex community of Bacteroidetes bacteria on its surface.</title>
        <authorList>
            <person name="Treitli S.C."/>
            <person name="Kolisko M."/>
            <person name="Husnik F."/>
            <person name="Keeling P."/>
            <person name="Hampl V."/>
        </authorList>
    </citation>
    <scope>NUCLEOTIDE SEQUENCE [LARGE SCALE GENOMIC DNA]</scope>
    <source>
        <strain evidence="1">ST1C</strain>
    </source>
</reference>
<evidence type="ECO:0000313" key="2">
    <source>
        <dbReference type="Proteomes" id="UP000324800"/>
    </source>
</evidence>
<evidence type="ECO:0000313" key="1">
    <source>
        <dbReference type="EMBL" id="KAA6362081.1"/>
    </source>
</evidence>
<sequence length="84" mass="9945">MIAWEKFKPKSIMIAPWWPGQIWFTHLLTGSNRYLILGESSLILNPGREMTKRKDMLPPGKIAAFLMDQEQIKEENYQWSFQTM</sequence>
<organism evidence="1 2">
    <name type="scientific">Streblomastix strix</name>
    <dbReference type="NCBI Taxonomy" id="222440"/>
    <lineage>
        <taxon>Eukaryota</taxon>
        <taxon>Metamonada</taxon>
        <taxon>Preaxostyla</taxon>
        <taxon>Oxymonadida</taxon>
        <taxon>Streblomastigidae</taxon>
        <taxon>Streblomastix</taxon>
    </lineage>
</organism>
<proteinExistence type="predicted"/>
<protein>
    <submittedName>
        <fullName evidence="1">Uncharacterized protein</fullName>
    </submittedName>
</protein>
<dbReference type="Proteomes" id="UP000324800">
    <property type="component" value="Unassembled WGS sequence"/>
</dbReference>
<name>A0A5J4TWT0_9EUKA</name>
<gene>
    <name evidence="1" type="ORF">EZS28_042393</name>
</gene>
<comment type="caution">
    <text evidence="1">The sequence shown here is derived from an EMBL/GenBank/DDBJ whole genome shotgun (WGS) entry which is preliminary data.</text>
</comment>
<dbReference type="EMBL" id="SNRW01024674">
    <property type="protein sequence ID" value="KAA6362081.1"/>
    <property type="molecule type" value="Genomic_DNA"/>
</dbReference>
<dbReference type="AlphaFoldDB" id="A0A5J4TWT0"/>